<feature type="region of interest" description="Disordered" evidence="1">
    <location>
        <begin position="1"/>
        <end position="73"/>
    </location>
</feature>
<gene>
    <name evidence="2" type="ORF">TI39_contig118g00001</name>
</gene>
<feature type="non-terminal residue" evidence="2">
    <location>
        <position position="1"/>
    </location>
</feature>
<feature type="compositionally biased region" description="Basic residues" evidence="1">
    <location>
        <begin position="63"/>
        <end position="73"/>
    </location>
</feature>
<keyword evidence="3" id="KW-1185">Reference proteome</keyword>
<reference evidence="2 3" key="1">
    <citation type="submission" date="2015-03" db="EMBL/GenBank/DDBJ databases">
        <title>RNA-seq based gene annotation and comparative genomics of four Zymoseptoria species reveal species-specific pathogenicity related genes and transposable element activity.</title>
        <authorList>
            <person name="Grandaubert J."/>
            <person name="Bhattacharyya A."/>
            <person name="Stukenbrock E.H."/>
        </authorList>
    </citation>
    <scope>NUCLEOTIDE SEQUENCE [LARGE SCALE GENOMIC DNA]</scope>
    <source>
        <strain evidence="2 3">Zb18110</strain>
    </source>
</reference>
<feature type="compositionally biased region" description="Pro residues" evidence="1">
    <location>
        <begin position="1"/>
        <end position="21"/>
    </location>
</feature>
<protein>
    <submittedName>
        <fullName evidence="2">Uncharacterized protein</fullName>
    </submittedName>
</protein>
<comment type="caution">
    <text evidence="2">The sequence shown here is derived from an EMBL/GenBank/DDBJ whole genome shotgun (WGS) entry which is preliminary data.</text>
</comment>
<dbReference type="Proteomes" id="UP000033647">
    <property type="component" value="Unassembled WGS sequence"/>
</dbReference>
<feature type="compositionally biased region" description="Basic residues" evidence="1">
    <location>
        <begin position="31"/>
        <end position="54"/>
    </location>
</feature>
<evidence type="ECO:0000313" key="2">
    <source>
        <dbReference type="EMBL" id="KJY02143.1"/>
    </source>
</evidence>
<evidence type="ECO:0000313" key="3">
    <source>
        <dbReference type="Proteomes" id="UP000033647"/>
    </source>
</evidence>
<dbReference type="AlphaFoldDB" id="A0A0F4GYN6"/>
<organism evidence="2 3">
    <name type="scientific">Zymoseptoria brevis</name>
    <dbReference type="NCBI Taxonomy" id="1047168"/>
    <lineage>
        <taxon>Eukaryota</taxon>
        <taxon>Fungi</taxon>
        <taxon>Dikarya</taxon>
        <taxon>Ascomycota</taxon>
        <taxon>Pezizomycotina</taxon>
        <taxon>Dothideomycetes</taxon>
        <taxon>Dothideomycetidae</taxon>
        <taxon>Mycosphaerellales</taxon>
        <taxon>Mycosphaerellaceae</taxon>
        <taxon>Zymoseptoria</taxon>
    </lineage>
</organism>
<feature type="non-terminal residue" evidence="2">
    <location>
        <position position="152"/>
    </location>
</feature>
<name>A0A0F4GYN6_9PEZI</name>
<dbReference type="EMBL" id="LAFY01000115">
    <property type="protein sequence ID" value="KJY02143.1"/>
    <property type="molecule type" value="Genomic_DNA"/>
</dbReference>
<accession>A0A0F4GYN6</accession>
<evidence type="ECO:0000256" key="1">
    <source>
        <dbReference type="SAM" id="MobiDB-lite"/>
    </source>
</evidence>
<proteinExistence type="predicted"/>
<sequence length="152" mass="17626">NHRIRLPPPPSPPPPIPPLLLPQPSLNQHRPQPRNLRHPRRDPHLQRPLHHPPHPPRADLHPQHLRHHPRRRRRFILLRRLPRPPRRRVDTHPPLADLLPLLAGSAHQRGVSGHAPRVHRDCLRPGERSRFGGLQVDGTAGVGGRVEFFRWL</sequence>